<dbReference type="Gene3D" id="2.120.10.30">
    <property type="entry name" value="TolB, C-terminal domain"/>
    <property type="match status" value="1"/>
</dbReference>
<name>A0ABS9DAT8_9ALTE</name>
<feature type="chain" id="PRO_5046466431" description="DUF7133 domain-containing protein" evidence="1">
    <location>
        <begin position="23"/>
        <end position="320"/>
    </location>
</feature>
<comment type="caution">
    <text evidence="3">The sequence shown here is derived from an EMBL/GenBank/DDBJ whole genome shotgun (WGS) entry which is preliminary data.</text>
</comment>
<evidence type="ECO:0000256" key="1">
    <source>
        <dbReference type="SAM" id="SignalP"/>
    </source>
</evidence>
<accession>A0ABS9DAT8</accession>
<reference evidence="3 4" key="1">
    <citation type="submission" date="2022-01" db="EMBL/GenBank/DDBJ databases">
        <title>Paraglaciecola sp. G1-23.</title>
        <authorList>
            <person name="Jin M.S."/>
            <person name="Han D.M."/>
            <person name="Kim H.M."/>
            <person name="Jeon C.O."/>
        </authorList>
    </citation>
    <scope>NUCLEOTIDE SEQUENCE [LARGE SCALE GENOMIC DNA]</scope>
    <source>
        <strain evidence="3 4">G1-23</strain>
    </source>
</reference>
<gene>
    <name evidence="3" type="ORF">L0668_18255</name>
</gene>
<sequence length="320" mass="35452">MQQTNYRIFTLGLLCFCIYAAACTVQKHTTTSTQKTVDNQDRVAKNISVAEIAGNNKIAQYMHSFSGRGIQSDDSLPTPAQDTLKGFSYPDDLALDLVLSEPQVNQPVFINFDHRGRMWVVQYNQYPYPEGVKVVDIDHHNRAVFDKTPKPPGQGLKGADKITIFEDTNGDGVFDKSTDAITGLNIATSVTLGRGKIWVLTPPYLVAYPDPDGDGLPDGEPEVHLDGFGLQDTHAVANSLRWGPDGWLYGAQGSTTISTVNSADSKNVHFKGQAFWRYHPTLKTFEVYAEGGGNTFYVEIDDKGRFYSGTNEVIRGYYYK</sequence>
<evidence type="ECO:0000259" key="2">
    <source>
        <dbReference type="Pfam" id="PF23500"/>
    </source>
</evidence>
<dbReference type="Proteomes" id="UP001521137">
    <property type="component" value="Unassembled WGS sequence"/>
</dbReference>
<dbReference type="InterPro" id="IPR055557">
    <property type="entry name" value="DUF7133"/>
</dbReference>
<keyword evidence="4" id="KW-1185">Reference proteome</keyword>
<dbReference type="InterPro" id="IPR011042">
    <property type="entry name" value="6-blade_b-propeller_TolB-like"/>
</dbReference>
<proteinExistence type="predicted"/>
<dbReference type="SUPFAM" id="SSF50952">
    <property type="entry name" value="Soluble quinoprotein glucose dehydrogenase"/>
    <property type="match status" value="1"/>
</dbReference>
<feature type="signal peptide" evidence="1">
    <location>
        <begin position="1"/>
        <end position="22"/>
    </location>
</feature>
<keyword evidence="1" id="KW-0732">Signal</keyword>
<feature type="domain" description="DUF7133" evidence="2">
    <location>
        <begin position="81"/>
        <end position="312"/>
    </location>
</feature>
<protein>
    <recommendedName>
        <fullName evidence="2">DUF7133 domain-containing protein</fullName>
    </recommendedName>
</protein>
<evidence type="ECO:0000313" key="3">
    <source>
        <dbReference type="EMBL" id="MCF2950067.1"/>
    </source>
</evidence>
<dbReference type="PANTHER" id="PTHR33546">
    <property type="entry name" value="LARGE, MULTIFUNCTIONAL SECRETED PROTEIN-RELATED"/>
    <property type="match status" value="1"/>
</dbReference>
<dbReference type="Pfam" id="PF23500">
    <property type="entry name" value="DUF7133"/>
    <property type="match status" value="1"/>
</dbReference>
<dbReference type="PANTHER" id="PTHR33546:SF1">
    <property type="entry name" value="LARGE, MULTIFUNCTIONAL SECRETED PROTEIN"/>
    <property type="match status" value="1"/>
</dbReference>
<dbReference type="RefSeq" id="WP_235314168.1">
    <property type="nucleotide sequence ID" value="NZ_JAKGAS010000014.1"/>
</dbReference>
<organism evidence="3 4">
    <name type="scientific">Paraglaciecola algarum</name>
    <dbReference type="NCBI Taxonomy" id="3050085"/>
    <lineage>
        <taxon>Bacteria</taxon>
        <taxon>Pseudomonadati</taxon>
        <taxon>Pseudomonadota</taxon>
        <taxon>Gammaproteobacteria</taxon>
        <taxon>Alteromonadales</taxon>
        <taxon>Alteromonadaceae</taxon>
        <taxon>Paraglaciecola</taxon>
    </lineage>
</organism>
<dbReference type="InterPro" id="IPR011041">
    <property type="entry name" value="Quinoprot_gluc/sorb_DH_b-prop"/>
</dbReference>
<dbReference type="EMBL" id="JAKGAS010000014">
    <property type="protein sequence ID" value="MCF2950067.1"/>
    <property type="molecule type" value="Genomic_DNA"/>
</dbReference>
<evidence type="ECO:0000313" key="4">
    <source>
        <dbReference type="Proteomes" id="UP001521137"/>
    </source>
</evidence>